<dbReference type="Proteomes" id="UP000248423">
    <property type="component" value="Unassembled WGS sequence"/>
</dbReference>
<reference evidence="8 9" key="1">
    <citation type="submission" date="2018-02" db="EMBL/GenBank/DDBJ databases">
        <title>The genomes of Aspergillus section Nigri reveals drivers in fungal speciation.</title>
        <authorList>
            <consortium name="DOE Joint Genome Institute"/>
            <person name="Vesth T.C."/>
            <person name="Nybo J."/>
            <person name="Theobald S."/>
            <person name="Brandl J."/>
            <person name="Frisvad J.C."/>
            <person name="Nielsen K.F."/>
            <person name="Lyhne E.K."/>
            <person name="Kogle M.E."/>
            <person name="Kuo A."/>
            <person name="Riley R."/>
            <person name="Clum A."/>
            <person name="Nolan M."/>
            <person name="Lipzen A."/>
            <person name="Salamov A."/>
            <person name="Henrissat B."/>
            <person name="Wiebenga A."/>
            <person name="De vries R.P."/>
            <person name="Grigoriev I.V."/>
            <person name="Mortensen U.H."/>
            <person name="Andersen M.R."/>
            <person name="Baker S.E."/>
        </authorList>
    </citation>
    <scope>NUCLEOTIDE SEQUENCE [LARGE SCALE GENOMIC DNA]</scope>
    <source>
        <strain evidence="8 9">CBS 121057</strain>
    </source>
</reference>
<sequence length="760" mass="83791">MPPQRRKSGETNSRPSPGLTTGARKLTLSCSRCRASKLKCDRKEPCIECLKRNIGHLCTKDERQPRAKRARVAPSNDGSDSQAPITHPNAHRSTSQPKDSEAEETVQILENYVGDAPLEQAPCMAAPDYPNLYWSHPQRQVDQLALLREIIDSIPEIDLIHLLHEVLLTRCRGPLGNVVHAPTFSRHAETFCDCLRLPLAEERAMALLKISMETIACHLMALVLGLAFHPVPAVLGWSSTPLAFRVEELRGSNVHAKTWRSLALRCLQGPVSLFCGSVPSLQAAVMLLLDGQEDPSTLDVILVTAISGARRLGLHLLGEAKLAVPLETGSESATESHIRTEIGIRIWWALVMRDWSRGQVLGYYNIHPAQFNTRMPLHINDEDLCLPTARVDVDGHISERPRSEFTMLSYTVCALDLAVLVRESIDIRGPVRQPPNPDQESKMRKHLNKRYEELVTGLPSHFRLGSSIGLNANGPMTAIPVHRWVLHQQLWSLFLRLHRGSLSTQGGRMSCQLLAQNIISTYGHIKSRCTVCRSLTTGEAQLFNAAAVLVMGLMFSPRSSEDCTGSQLARMMSRDKVREAIELLRMQSEDREPSKHLAREKATQRSIQALEALMKLEEEGSGNCERAAADTGDMNGARVSLKSKVMDVVKSLQSTAAETERTNLESLSFDMTTPLPMGSVGIYEPDLLPGISNDPSCSFWQFLDFDLFPEPLGKDASPLAAPPGYGGWPFSPSSGLAQSTSAGTPGFLDTEQSEASRIEL</sequence>
<dbReference type="GO" id="GO:0009893">
    <property type="term" value="P:positive regulation of metabolic process"/>
    <property type="evidence" value="ECO:0007669"/>
    <property type="project" value="UniProtKB-ARBA"/>
</dbReference>
<name>A0A319EHF3_ASPSB</name>
<feature type="domain" description="Zn(2)-C6 fungal-type" evidence="7">
    <location>
        <begin position="29"/>
        <end position="60"/>
    </location>
</feature>
<dbReference type="Gene3D" id="4.10.240.10">
    <property type="entry name" value="Zn(2)-C6 fungal-type DNA-binding domain"/>
    <property type="match status" value="1"/>
</dbReference>
<feature type="compositionally biased region" description="Polar residues" evidence="6">
    <location>
        <begin position="10"/>
        <end position="19"/>
    </location>
</feature>
<dbReference type="SUPFAM" id="SSF57701">
    <property type="entry name" value="Zn2/Cys6 DNA-binding domain"/>
    <property type="match status" value="1"/>
</dbReference>
<feature type="region of interest" description="Disordered" evidence="6">
    <location>
        <begin position="730"/>
        <end position="760"/>
    </location>
</feature>
<dbReference type="CDD" id="cd12148">
    <property type="entry name" value="fungal_TF_MHR"/>
    <property type="match status" value="1"/>
</dbReference>
<evidence type="ECO:0000256" key="1">
    <source>
        <dbReference type="ARBA" id="ARBA00004123"/>
    </source>
</evidence>
<gene>
    <name evidence="8" type="ORF">BO78DRAFT_336754</name>
</gene>
<dbReference type="InterPro" id="IPR036864">
    <property type="entry name" value="Zn2-C6_fun-type_DNA-bd_sf"/>
</dbReference>
<evidence type="ECO:0000313" key="9">
    <source>
        <dbReference type="Proteomes" id="UP000248423"/>
    </source>
</evidence>
<organism evidence="8 9">
    <name type="scientific">Aspergillus sclerotiicarbonarius (strain CBS 121057 / IBT 28362)</name>
    <dbReference type="NCBI Taxonomy" id="1448318"/>
    <lineage>
        <taxon>Eukaryota</taxon>
        <taxon>Fungi</taxon>
        <taxon>Dikarya</taxon>
        <taxon>Ascomycota</taxon>
        <taxon>Pezizomycotina</taxon>
        <taxon>Eurotiomycetes</taxon>
        <taxon>Eurotiomycetidae</taxon>
        <taxon>Eurotiales</taxon>
        <taxon>Aspergillaceae</taxon>
        <taxon>Aspergillus</taxon>
        <taxon>Aspergillus subgen. Circumdati</taxon>
    </lineage>
</organism>
<dbReference type="GO" id="GO:0000981">
    <property type="term" value="F:DNA-binding transcription factor activity, RNA polymerase II-specific"/>
    <property type="evidence" value="ECO:0007669"/>
    <property type="project" value="InterPro"/>
</dbReference>
<dbReference type="GO" id="GO:0008270">
    <property type="term" value="F:zinc ion binding"/>
    <property type="evidence" value="ECO:0007669"/>
    <property type="project" value="InterPro"/>
</dbReference>
<feature type="compositionally biased region" description="Polar residues" evidence="6">
    <location>
        <begin position="731"/>
        <end position="743"/>
    </location>
</feature>
<dbReference type="OrthoDB" id="3014581at2759"/>
<dbReference type="EMBL" id="KZ826325">
    <property type="protein sequence ID" value="PYI09737.1"/>
    <property type="molecule type" value="Genomic_DNA"/>
</dbReference>
<evidence type="ECO:0000256" key="3">
    <source>
        <dbReference type="ARBA" id="ARBA00023125"/>
    </source>
</evidence>
<keyword evidence="9" id="KW-1185">Reference proteome</keyword>
<dbReference type="PANTHER" id="PTHR31001">
    <property type="entry name" value="UNCHARACTERIZED TRANSCRIPTIONAL REGULATORY PROTEIN"/>
    <property type="match status" value="1"/>
</dbReference>
<evidence type="ECO:0000256" key="2">
    <source>
        <dbReference type="ARBA" id="ARBA00023015"/>
    </source>
</evidence>
<feature type="region of interest" description="Disordered" evidence="6">
    <location>
        <begin position="61"/>
        <end position="103"/>
    </location>
</feature>
<keyword evidence="3" id="KW-0238">DNA-binding</keyword>
<dbReference type="GO" id="GO:0005634">
    <property type="term" value="C:nucleus"/>
    <property type="evidence" value="ECO:0007669"/>
    <property type="project" value="UniProtKB-SubCell"/>
</dbReference>
<dbReference type="InterPro" id="IPR050613">
    <property type="entry name" value="Sec_Metabolite_Reg"/>
</dbReference>
<keyword evidence="4" id="KW-0804">Transcription</keyword>
<keyword evidence="2" id="KW-0805">Transcription regulation</keyword>
<protein>
    <recommendedName>
        <fullName evidence="7">Zn(2)-C6 fungal-type domain-containing protein</fullName>
    </recommendedName>
</protein>
<dbReference type="PANTHER" id="PTHR31001:SF90">
    <property type="entry name" value="CENTROMERE DNA-BINDING PROTEIN COMPLEX CBF3 SUBUNIT B"/>
    <property type="match status" value="1"/>
</dbReference>
<accession>A0A319EHF3</accession>
<dbReference type="STRING" id="1448318.A0A319EHF3"/>
<evidence type="ECO:0000256" key="4">
    <source>
        <dbReference type="ARBA" id="ARBA00023163"/>
    </source>
</evidence>
<comment type="subcellular location">
    <subcellularLocation>
        <location evidence="1">Nucleus</location>
    </subcellularLocation>
</comment>
<dbReference type="Pfam" id="PF00172">
    <property type="entry name" value="Zn_clus"/>
    <property type="match status" value="1"/>
</dbReference>
<dbReference type="InterPro" id="IPR001138">
    <property type="entry name" value="Zn2Cys6_DnaBD"/>
</dbReference>
<evidence type="ECO:0000259" key="7">
    <source>
        <dbReference type="PROSITE" id="PS50048"/>
    </source>
</evidence>
<evidence type="ECO:0000256" key="5">
    <source>
        <dbReference type="ARBA" id="ARBA00023242"/>
    </source>
</evidence>
<evidence type="ECO:0000256" key="6">
    <source>
        <dbReference type="SAM" id="MobiDB-lite"/>
    </source>
</evidence>
<dbReference type="PROSITE" id="PS00463">
    <property type="entry name" value="ZN2_CY6_FUNGAL_1"/>
    <property type="match status" value="1"/>
</dbReference>
<dbReference type="CDD" id="cd00067">
    <property type="entry name" value="GAL4"/>
    <property type="match status" value="1"/>
</dbReference>
<proteinExistence type="predicted"/>
<feature type="region of interest" description="Disordered" evidence="6">
    <location>
        <begin position="1"/>
        <end position="23"/>
    </location>
</feature>
<keyword evidence="5" id="KW-0539">Nucleus</keyword>
<evidence type="ECO:0000313" key="8">
    <source>
        <dbReference type="EMBL" id="PYI09737.1"/>
    </source>
</evidence>
<dbReference type="PROSITE" id="PS50048">
    <property type="entry name" value="ZN2_CY6_FUNGAL_2"/>
    <property type="match status" value="1"/>
</dbReference>
<dbReference type="AlphaFoldDB" id="A0A319EHF3"/>
<dbReference type="SMART" id="SM00066">
    <property type="entry name" value="GAL4"/>
    <property type="match status" value="1"/>
</dbReference>
<dbReference type="VEuPathDB" id="FungiDB:BO78DRAFT_336754"/>
<dbReference type="GO" id="GO:0003677">
    <property type="term" value="F:DNA binding"/>
    <property type="evidence" value="ECO:0007669"/>
    <property type="project" value="UniProtKB-KW"/>
</dbReference>